<keyword evidence="3" id="KW-1185">Reference proteome</keyword>
<feature type="non-terminal residue" evidence="2">
    <location>
        <position position="1"/>
    </location>
</feature>
<dbReference type="EMBL" id="JAHRHJ020000001">
    <property type="protein sequence ID" value="KAH9330075.1"/>
    <property type="molecule type" value="Genomic_DNA"/>
</dbReference>
<feature type="non-terminal residue" evidence="2">
    <location>
        <position position="176"/>
    </location>
</feature>
<evidence type="ECO:0000256" key="1">
    <source>
        <dbReference type="SAM" id="MobiDB-lite"/>
    </source>
</evidence>
<feature type="region of interest" description="Disordered" evidence="1">
    <location>
        <begin position="34"/>
        <end position="58"/>
    </location>
</feature>
<evidence type="ECO:0000313" key="2">
    <source>
        <dbReference type="EMBL" id="KAH9330075.1"/>
    </source>
</evidence>
<organism evidence="2 3">
    <name type="scientific">Taxus chinensis</name>
    <name type="common">Chinese yew</name>
    <name type="synonym">Taxus wallichiana var. chinensis</name>
    <dbReference type="NCBI Taxonomy" id="29808"/>
    <lineage>
        <taxon>Eukaryota</taxon>
        <taxon>Viridiplantae</taxon>
        <taxon>Streptophyta</taxon>
        <taxon>Embryophyta</taxon>
        <taxon>Tracheophyta</taxon>
        <taxon>Spermatophyta</taxon>
        <taxon>Pinopsida</taxon>
        <taxon>Pinidae</taxon>
        <taxon>Conifers II</taxon>
        <taxon>Cupressales</taxon>
        <taxon>Taxaceae</taxon>
        <taxon>Taxus</taxon>
    </lineage>
</organism>
<proteinExistence type="predicted"/>
<sequence length="176" mass="19567">ASRYTSSIHSDFVTRAFRCFCFCGCFSNPQPSSIRTNTRKKEGNGKRNGAEQEDTKPCKSSGYFLQAKIGTVDKRRASSLFSAMLNLPSSFSRPRESSTSLPATIDPATKARSTLALARLWLNIPVGSKFNKWEQEIDFESLRVIYDNCRKVILGPRYGHLSGPSASVNDGDGWTR</sequence>
<dbReference type="Proteomes" id="UP000824469">
    <property type="component" value="Unassembled WGS sequence"/>
</dbReference>
<feature type="compositionally biased region" description="Basic and acidic residues" evidence="1">
    <location>
        <begin position="39"/>
        <end position="57"/>
    </location>
</feature>
<protein>
    <submittedName>
        <fullName evidence="2">Uncharacterized protein</fullName>
    </submittedName>
</protein>
<evidence type="ECO:0000313" key="3">
    <source>
        <dbReference type="Proteomes" id="UP000824469"/>
    </source>
</evidence>
<accession>A0AA38H0M8</accession>
<name>A0AA38H0M8_TAXCH</name>
<dbReference type="AlphaFoldDB" id="A0AA38H0M8"/>
<reference evidence="2 3" key="1">
    <citation type="journal article" date="2021" name="Nat. Plants">
        <title>The Taxus genome provides insights into paclitaxel biosynthesis.</title>
        <authorList>
            <person name="Xiong X."/>
            <person name="Gou J."/>
            <person name="Liao Q."/>
            <person name="Li Y."/>
            <person name="Zhou Q."/>
            <person name="Bi G."/>
            <person name="Li C."/>
            <person name="Du R."/>
            <person name="Wang X."/>
            <person name="Sun T."/>
            <person name="Guo L."/>
            <person name="Liang H."/>
            <person name="Lu P."/>
            <person name="Wu Y."/>
            <person name="Zhang Z."/>
            <person name="Ro D.K."/>
            <person name="Shang Y."/>
            <person name="Huang S."/>
            <person name="Yan J."/>
        </authorList>
    </citation>
    <scope>NUCLEOTIDE SEQUENCE [LARGE SCALE GENOMIC DNA]</scope>
    <source>
        <strain evidence="2">Ta-2019</strain>
    </source>
</reference>
<comment type="caution">
    <text evidence="2">The sequence shown here is derived from an EMBL/GenBank/DDBJ whole genome shotgun (WGS) entry which is preliminary data.</text>
</comment>
<gene>
    <name evidence="2" type="ORF">KI387_002183</name>
</gene>